<evidence type="ECO:0000313" key="3">
    <source>
        <dbReference type="Proteomes" id="UP001590951"/>
    </source>
</evidence>
<proteinExistence type="predicted"/>
<gene>
    <name evidence="2" type="ORF">ABVK25_010091</name>
</gene>
<dbReference type="EMBL" id="JBHFEH010000060">
    <property type="protein sequence ID" value="KAL2049631.1"/>
    <property type="molecule type" value="Genomic_DNA"/>
</dbReference>
<feature type="region of interest" description="Disordered" evidence="1">
    <location>
        <begin position="47"/>
        <end position="70"/>
    </location>
</feature>
<evidence type="ECO:0000256" key="1">
    <source>
        <dbReference type="SAM" id="MobiDB-lite"/>
    </source>
</evidence>
<name>A0ABR4AVK7_9LECA</name>
<protein>
    <submittedName>
        <fullName evidence="2">Uncharacterized protein</fullName>
    </submittedName>
</protein>
<comment type="caution">
    <text evidence="2">The sequence shown here is derived from an EMBL/GenBank/DDBJ whole genome shotgun (WGS) entry which is preliminary data.</text>
</comment>
<reference evidence="2 3" key="1">
    <citation type="submission" date="2024-09" db="EMBL/GenBank/DDBJ databases">
        <title>Rethinking Asexuality: The Enigmatic Case of Functional Sexual Genes in Lepraria (Stereocaulaceae).</title>
        <authorList>
            <person name="Doellman M."/>
            <person name="Sun Y."/>
            <person name="Barcenas-Pena A."/>
            <person name="Lumbsch H.T."/>
            <person name="Grewe F."/>
        </authorList>
    </citation>
    <scope>NUCLEOTIDE SEQUENCE [LARGE SCALE GENOMIC DNA]</scope>
    <source>
        <strain evidence="2 3">Grewe 0041</strain>
    </source>
</reference>
<sequence>MIIGVAESQAHGDYVPATYVKAVPTECYAYQVPQLCLRIQDQRYTGNTRESELMENDEASSHQERKRFSVSRAGGSHVPIRLYETNGCYLYLRRSPELVVSTRSRSHFQVAVLLRMSILGRPE</sequence>
<dbReference type="Proteomes" id="UP001590951">
    <property type="component" value="Unassembled WGS sequence"/>
</dbReference>
<keyword evidence="3" id="KW-1185">Reference proteome</keyword>
<organism evidence="2 3">
    <name type="scientific">Lepraria finkii</name>
    <dbReference type="NCBI Taxonomy" id="1340010"/>
    <lineage>
        <taxon>Eukaryota</taxon>
        <taxon>Fungi</taxon>
        <taxon>Dikarya</taxon>
        <taxon>Ascomycota</taxon>
        <taxon>Pezizomycotina</taxon>
        <taxon>Lecanoromycetes</taxon>
        <taxon>OSLEUM clade</taxon>
        <taxon>Lecanoromycetidae</taxon>
        <taxon>Lecanorales</taxon>
        <taxon>Lecanorineae</taxon>
        <taxon>Stereocaulaceae</taxon>
        <taxon>Lepraria</taxon>
    </lineage>
</organism>
<evidence type="ECO:0000313" key="2">
    <source>
        <dbReference type="EMBL" id="KAL2049631.1"/>
    </source>
</evidence>
<accession>A0ABR4AVK7</accession>